<dbReference type="InterPro" id="IPR011635">
    <property type="entry name" value="CARDB"/>
</dbReference>
<dbReference type="Pfam" id="PF07705">
    <property type="entry name" value="CARDB"/>
    <property type="match status" value="1"/>
</dbReference>
<dbReference type="InterPro" id="IPR013783">
    <property type="entry name" value="Ig-like_fold"/>
</dbReference>
<dbReference type="PANTHER" id="PTHR35902">
    <property type="entry name" value="S-LAYER DOMAIN-LIKE PROTEIN-RELATED"/>
    <property type="match status" value="1"/>
</dbReference>
<organism evidence="3">
    <name type="scientific">Candidatus Methanophaga sp. ANME-1 ERB7</name>
    <dbReference type="NCBI Taxonomy" id="2759913"/>
    <lineage>
        <taxon>Archaea</taxon>
        <taxon>Methanobacteriati</taxon>
        <taxon>Methanobacteriota</taxon>
        <taxon>Stenosarchaea group</taxon>
        <taxon>Methanomicrobia</taxon>
        <taxon>Candidatus Methanophagales</taxon>
        <taxon>Candidatus Methanophagaceae</taxon>
        <taxon>Candidatus Methanophaga</taxon>
    </lineage>
</organism>
<dbReference type="Gene3D" id="2.60.40.10">
    <property type="entry name" value="Immunoglobulins"/>
    <property type="match status" value="3"/>
</dbReference>
<evidence type="ECO:0000256" key="1">
    <source>
        <dbReference type="SAM" id="Phobius"/>
    </source>
</evidence>
<keyword evidence="1" id="KW-1133">Transmembrane helix</keyword>
<dbReference type="PANTHER" id="PTHR35902:SF3">
    <property type="entry name" value="NPCBM-ASSOCIATED, NEW3 DOMAIN OF ALPHA-GALACTOSIDASE"/>
    <property type="match status" value="1"/>
</dbReference>
<evidence type="ECO:0000313" key="3">
    <source>
        <dbReference type="EMBL" id="QNO54954.1"/>
    </source>
</evidence>
<dbReference type="EMBL" id="MT631599">
    <property type="protein sequence ID" value="QNO54954.1"/>
    <property type="molecule type" value="Genomic_DNA"/>
</dbReference>
<evidence type="ECO:0000259" key="2">
    <source>
        <dbReference type="Pfam" id="PF07705"/>
    </source>
</evidence>
<proteinExistence type="predicted"/>
<dbReference type="AlphaFoldDB" id="A0A7G9Z3X0"/>
<keyword evidence="1" id="KW-0812">Transmembrane</keyword>
<accession>A0A7G9Z3X0</accession>
<feature type="transmembrane region" description="Helical" evidence="1">
    <location>
        <begin position="64"/>
        <end position="87"/>
    </location>
</feature>
<protein>
    <recommendedName>
        <fullName evidence="2">CARDB domain-containing protein</fullName>
    </recommendedName>
</protein>
<gene>
    <name evidence="3" type="ORF">MCEIKFBD_00015</name>
</gene>
<keyword evidence="1" id="KW-0472">Membrane</keyword>
<sequence length="474" mass="52050">MEAGETGWEYPKNAKVKVQSLDGDSKSQFALGILQLIARNLYVLSPPLLLERMTKRDTVALKKVAVVLALCLYISAFSVVMPVSGALSSVVITDVEPTDFHPGETKEVVLTVKNNGARDARDVRLISFEDTEYVSLVGPTTFHINTLNSWCEKEVKVTVHAREGTPNGVYSIPLVCSWDECYFDPGKGPVADPKPEGGGYYPLTISFSVKGDVIINVGNVDTDPTEIRPGDTDVKITANIENSGEAAAKNVEVNLLCFETEEFTPSRSGTDRAYIGRLNAGNSKSVTFHVDVAENIESKKYSIPLGIRYLYEDDEYKAVWGVPILVKPKPEFEIVSSYTTPTNISPGDYVILHVRVQNVGSEEAESVSVRVTGEADVPFDFDVKSDHVGNLKVNATGDAILEFDVDKDAAKKIYPLGLEIRCVGDRDLGDDKVYTFDKQIQVEVTSSSSSIPGFECLFILIALILTFIMRRKRV</sequence>
<feature type="transmembrane region" description="Helical" evidence="1">
    <location>
        <begin position="451"/>
        <end position="469"/>
    </location>
</feature>
<reference evidence="3" key="1">
    <citation type="submission" date="2020-06" db="EMBL/GenBank/DDBJ databases">
        <title>Unique genomic features of the anaerobic methanotrophic archaea.</title>
        <authorList>
            <person name="Chadwick G.L."/>
            <person name="Skennerton C.T."/>
            <person name="Laso-Perez R."/>
            <person name="Leu A.O."/>
            <person name="Speth D.R."/>
            <person name="Yu H."/>
            <person name="Morgan-Lang C."/>
            <person name="Hatzenpichler R."/>
            <person name="Goudeau D."/>
            <person name="Malmstrom R."/>
            <person name="Brazelton W.J."/>
            <person name="Woyke T."/>
            <person name="Hallam S.J."/>
            <person name="Tyson G.W."/>
            <person name="Wegener G."/>
            <person name="Boetius A."/>
            <person name="Orphan V."/>
        </authorList>
    </citation>
    <scope>NUCLEOTIDE SEQUENCE</scope>
</reference>
<feature type="domain" description="CARDB" evidence="2">
    <location>
        <begin position="221"/>
        <end position="297"/>
    </location>
</feature>
<name>A0A7G9Z3X0_9EURY</name>